<comment type="cofactor">
    <cofactor evidence="5 6">
        <name>Fe(2+)</name>
        <dbReference type="ChEBI" id="CHEBI:29033"/>
    </cofactor>
    <text evidence="5 6">Binds 1 Fe(2+) ion per subunit.</text>
</comment>
<protein>
    <recommendedName>
        <fullName evidence="6">Dioxygenase</fullName>
        <ecNumber evidence="6">1.13.11.-</ecNumber>
    </recommendedName>
</protein>
<evidence type="ECO:0000313" key="8">
    <source>
        <dbReference type="Proteomes" id="UP000262477"/>
    </source>
</evidence>
<dbReference type="PANTHER" id="PTHR10543:SF89">
    <property type="entry name" value="CAROTENOID 9,10(9',10')-CLEAVAGE DIOXYGENASE 1"/>
    <property type="match status" value="1"/>
</dbReference>
<keyword evidence="4 5" id="KW-0408">Iron</keyword>
<name>A0A371QAU8_STRIH</name>
<dbReference type="GO" id="GO:0016121">
    <property type="term" value="P:carotene catabolic process"/>
    <property type="evidence" value="ECO:0007669"/>
    <property type="project" value="TreeGrafter"/>
</dbReference>
<dbReference type="GO" id="GO:0010436">
    <property type="term" value="F:carotenoid dioxygenase activity"/>
    <property type="evidence" value="ECO:0007669"/>
    <property type="project" value="TreeGrafter"/>
</dbReference>
<proteinExistence type="inferred from homology"/>
<evidence type="ECO:0000256" key="1">
    <source>
        <dbReference type="ARBA" id="ARBA00006787"/>
    </source>
</evidence>
<keyword evidence="8" id="KW-1185">Reference proteome</keyword>
<comment type="similarity">
    <text evidence="1 6">Belongs to the carotenoid oxygenase family.</text>
</comment>
<keyword evidence="6" id="KW-0223">Dioxygenase</keyword>
<evidence type="ECO:0000313" key="7">
    <source>
        <dbReference type="EMBL" id="REK91807.1"/>
    </source>
</evidence>
<dbReference type="RefSeq" id="WP_128502692.1">
    <property type="nucleotide sequence ID" value="NZ_QUAC01000014.1"/>
</dbReference>
<dbReference type="EMBL" id="QUAC01000014">
    <property type="protein sequence ID" value="REK91807.1"/>
    <property type="molecule type" value="Genomic_DNA"/>
</dbReference>
<organism evidence="7 8">
    <name type="scientific">Streptomyces inhibens</name>
    <dbReference type="NCBI Taxonomy" id="2293571"/>
    <lineage>
        <taxon>Bacteria</taxon>
        <taxon>Bacillati</taxon>
        <taxon>Actinomycetota</taxon>
        <taxon>Actinomycetes</taxon>
        <taxon>Kitasatosporales</taxon>
        <taxon>Streptomycetaceae</taxon>
        <taxon>Streptomyces</taxon>
    </lineage>
</organism>
<evidence type="ECO:0000256" key="3">
    <source>
        <dbReference type="ARBA" id="ARBA00023002"/>
    </source>
</evidence>
<dbReference type="OrthoDB" id="6636843at2"/>
<evidence type="ECO:0000256" key="5">
    <source>
        <dbReference type="PIRSR" id="PIRSR604294-1"/>
    </source>
</evidence>
<evidence type="ECO:0000256" key="4">
    <source>
        <dbReference type="ARBA" id="ARBA00023004"/>
    </source>
</evidence>
<dbReference type="PANTHER" id="PTHR10543">
    <property type="entry name" value="BETA-CAROTENE DIOXYGENASE"/>
    <property type="match status" value="1"/>
</dbReference>
<feature type="binding site" evidence="5">
    <location>
        <position position="200"/>
    </location>
    <ligand>
        <name>Fe cation</name>
        <dbReference type="ChEBI" id="CHEBI:24875"/>
        <note>catalytic</note>
    </ligand>
</feature>
<dbReference type="GO" id="GO:0046872">
    <property type="term" value="F:metal ion binding"/>
    <property type="evidence" value="ECO:0007669"/>
    <property type="project" value="UniProtKB-KW"/>
</dbReference>
<feature type="binding site" evidence="5">
    <location>
        <position position="152"/>
    </location>
    <ligand>
        <name>Fe cation</name>
        <dbReference type="ChEBI" id="CHEBI:24875"/>
        <note>catalytic</note>
    </ligand>
</feature>
<reference evidence="7 8" key="1">
    <citation type="submission" date="2018-08" db="EMBL/GenBank/DDBJ databases">
        <title>Streptomyces NEAU-D10 sp. nov., a novel Actinomycete isolated from soil.</title>
        <authorList>
            <person name="Jin L."/>
        </authorList>
    </citation>
    <scope>NUCLEOTIDE SEQUENCE [LARGE SCALE GENOMIC DNA]</scope>
    <source>
        <strain evidence="7 8">NEAU-D10</strain>
    </source>
</reference>
<evidence type="ECO:0000256" key="2">
    <source>
        <dbReference type="ARBA" id="ARBA00022723"/>
    </source>
</evidence>
<dbReference type="InterPro" id="IPR004294">
    <property type="entry name" value="Carotenoid_Oase"/>
</dbReference>
<comment type="caution">
    <text evidence="7">The sequence shown here is derived from an EMBL/GenBank/DDBJ whole genome shotgun (WGS) entry which is preliminary data.</text>
</comment>
<dbReference type="Pfam" id="PF03055">
    <property type="entry name" value="RPE65"/>
    <property type="match status" value="1"/>
</dbReference>
<evidence type="ECO:0000256" key="6">
    <source>
        <dbReference type="RuleBase" id="RU364048"/>
    </source>
</evidence>
<dbReference type="AlphaFoldDB" id="A0A371QAU8"/>
<gene>
    <name evidence="7" type="ORF">DY245_01790</name>
</gene>
<feature type="binding site" evidence="5">
    <location>
        <position position="263"/>
    </location>
    <ligand>
        <name>Fe cation</name>
        <dbReference type="ChEBI" id="CHEBI:24875"/>
        <note>catalytic</note>
    </ligand>
</feature>
<feature type="binding site" evidence="5">
    <location>
        <position position="448"/>
    </location>
    <ligand>
        <name>Fe cation</name>
        <dbReference type="ChEBI" id="CHEBI:24875"/>
        <note>catalytic</note>
    </ligand>
</feature>
<sequence length="456" mass="49829">MNPENPFKGAFTPVTEEVTSFDLPVTGTIPAELNGRYLRNGPNPMDLDEPRLHLFTGTGMVHGVRLREGKAEWYRNRWVRSARVAEALGEQPRPGASVRRADTGPNTHVIGHADRTFALVEGGFRPYELTYDLDTVGACDFDGTLRDGFVAHPKLDPATGELHAVTYVSGGDTLTYLVVSPLGKVVRSVDISAPHAPMMHDFALTQKYAVLYDLPVTFSQAAEDAEKAFAMGWNEARGGRIGLLPRGGTEVRWFDVNPCWVFHTLNAYDQGDMVVVDVVRYPRMFAGAELMGNSLPTLDRWVIDTVTGKVTETRLDDHPQEFPVVSPAVVTGAHRYGYSAVTPDLLRYVGPAGTLDGLPVDAFSDSLIKHDLDKQTTTVRAFGTGHYTSEAYFVPAQNVQAEDDGYVLAYVFNADRGATDLVILSGQDFTGDPIATVHLPARVPLGFHGSWIPDPA</sequence>
<dbReference type="EC" id="1.13.11.-" evidence="6"/>
<accession>A0A371QAU8</accession>
<keyword evidence="3 6" id="KW-0560">Oxidoreductase</keyword>
<keyword evidence="2 5" id="KW-0479">Metal-binding</keyword>
<dbReference type="Proteomes" id="UP000262477">
    <property type="component" value="Unassembled WGS sequence"/>
</dbReference>